<evidence type="ECO:0000313" key="3">
    <source>
        <dbReference type="Proteomes" id="UP000823821"/>
    </source>
</evidence>
<feature type="compositionally biased region" description="Low complexity" evidence="1">
    <location>
        <begin position="100"/>
        <end position="124"/>
    </location>
</feature>
<proteinExistence type="predicted"/>
<feature type="compositionally biased region" description="Gly residues" evidence="1">
    <location>
        <begin position="125"/>
        <end position="136"/>
    </location>
</feature>
<sequence length="194" mass="19496">MAITALQQNEMFSLVNIASPNSLVTNYGKGSAVETGSSGDSISISDQARQLFAQSYGQYNGLTASSVTSDAEEGLLQSVAQSYTLKSGTEQMADAGTPSADVQPAVAQPQEAVAPASENADSAGAQGGGQGGGGQSGENDDDDSDDESIRQQISSLRARVSMLSSAISGGDSAAYSQLAALESEISALTASLSA</sequence>
<organism evidence="2 3">
    <name type="scientific">Candidatus Desulfovibrio intestinavium</name>
    <dbReference type="NCBI Taxonomy" id="2838534"/>
    <lineage>
        <taxon>Bacteria</taxon>
        <taxon>Pseudomonadati</taxon>
        <taxon>Thermodesulfobacteriota</taxon>
        <taxon>Desulfovibrionia</taxon>
        <taxon>Desulfovibrionales</taxon>
        <taxon>Desulfovibrionaceae</taxon>
        <taxon>Desulfovibrio</taxon>
    </lineage>
</organism>
<evidence type="ECO:0000256" key="1">
    <source>
        <dbReference type="SAM" id="MobiDB-lite"/>
    </source>
</evidence>
<feature type="region of interest" description="Disordered" evidence="1">
    <location>
        <begin position="89"/>
        <end position="155"/>
    </location>
</feature>
<gene>
    <name evidence="2" type="ORF">H9784_11085</name>
</gene>
<name>A0A9D2HQK1_9BACT</name>
<reference evidence="2" key="2">
    <citation type="submission" date="2021-04" db="EMBL/GenBank/DDBJ databases">
        <authorList>
            <person name="Gilroy R."/>
        </authorList>
    </citation>
    <scope>NUCLEOTIDE SEQUENCE</scope>
    <source>
        <strain evidence="2">5032</strain>
    </source>
</reference>
<comment type="caution">
    <text evidence="2">The sequence shown here is derived from an EMBL/GenBank/DDBJ whole genome shotgun (WGS) entry which is preliminary data.</text>
</comment>
<evidence type="ECO:0000313" key="2">
    <source>
        <dbReference type="EMBL" id="HJA80089.1"/>
    </source>
</evidence>
<dbReference type="AlphaFoldDB" id="A0A9D2HQK1"/>
<dbReference type="Proteomes" id="UP000823821">
    <property type="component" value="Unassembled WGS sequence"/>
</dbReference>
<protein>
    <submittedName>
        <fullName evidence="2">Uncharacterized protein</fullName>
    </submittedName>
</protein>
<dbReference type="EMBL" id="DWZD01000053">
    <property type="protein sequence ID" value="HJA80089.1"/>
    <property type="molecule type" value="Genomic_DNA"/>
</dbReference>
<accession>A0A9D2HQK1</accession>
<reference evidence="2" key="1">
    <citation type="journal article" date="2021" name="PeerJ">
        <title>Extensive microbial diversity within the chicken gut microbiome revealed by metagenomics and culture.</title>
        <authorList>
            <person name="Gilroy R."/>
            <person name="Ravi A."/>
            <person name="Getino M."/>
            <person name="Pursley I."/>
            <person name="Horton D.L."/>
            <person name="Alikhan N.F."/>
            <person name="Baker D."/>
            <person name="Gharbi K."/>
            <person name="Hall N."/>
            <person name="Watson M."/>
            <person name="Adriaenssens E.M."/>
            <person name="Foster-Nyarko E."/>
            <person name="Jarju S."/>
            <person name="Secka A."/>
            <person name="Antonio M."/>
            <person name="Oren A."/>
            <person name="Chaudhuri R.R."/>
            <person name="La Ragione R."/>
            <person name="Hildebrand F."/>
            <person name="Pallen M.J."/>
        </authorList>
    </citation>
    <scope>NUCLEOTIDE SEQUENCE</scope>
    <source>
        <strain evidence="2">5032</strain>
    </source>
</reference>